<evidence type="ECO:0000313" key="6">
    <source>
        <dbReference type="Proteomes" id="UP001177120"/>
    </source>
</evidence>
<dbReference type="PROSITE" id="PS51000">
    <property type="entry name" value="HTH_DEOR_2"/>
    <property type="match status" value="1"/>
</dbReference>
<feature type="domain" description="HTH deoR-type" evidence="4">
    <location>
        <begin position="3"/>
        <end position="58"/>
    </location>
</feature>
<protein>
    <submittedName>
        <fullName evidence="5">DeoR/GlpR transcriptional regulator</fullName>
    </submittedName>
</protein>
<dbReference type="Gene3D" id="3.40.50.1360">
    <property type="match status" value="1"/>
</dbReference>
<dbReference type="Pfam" id="PF08220">
    <property type="entry name" value="HTH_DeoR"/>
    <property type="match status" value="1"/>
</dbReference>
<dbReference type="SMART" id="SM01134">
    <property type="entry name" value="DeoRC"/>
    <property type="match status" value="1"/>
</dbReference>
<dbReference type="InterPro" id="IPR014036">
    <property type="entry name" value="DeoR-like_C"/>
</dbReference>
<evidence type="ECO:0000256" key="1">
    <source>
        <dbReference type="ARBA" id="ARBA00023015"/>
    </source>
</evidence>
<dbReference type="SUPFAM" id="SSF46785">
    <property type="entry name" value="Winged helix' DNA-binding domain"/>
    <property type="match status" value="1"/>
</dbReference>
<keyword evidence="2" id="KW-0238">DNA-binding</keyword>
<dbReference type="Pfam" id="PF00455">
    <property type="entry name" value="DeoRC"/>
    <property type="match status" value="1"/>
</dbReference>
<sequence length="254" mass="28441">MLVAERHRKIIELVQSEGSIRVAELSKLFQVTEETIRRDLDKLEAEGKVIRTHGGAVAREERPLEIPFEEREIERIKQKKAIALQAVQLVETGDCISLDASTTAWQMARILPDIPLTVVTNSIKVVMELRNKENIQVISVGGVLVPRSLSFVGPLAERSVEGYHVQKTFLSCQGLHLQYGLSEATEEQARVKEKMIRNCDKAILLIDSSKFGVRAFAPITDVSDIDTIITDDEVDPSMIESLREVRIKVITAEV</sequence>
<evidence type="ECO:0000256" key="2">
    <source>
        <dbReference type="ARBA" id="ARBA00023125"/>
    </source>
</evidence>
<dbReference type="RefSeq" id="WP_205495040.1">
    <property type="nucleotide sequence ID" value="NZ_JAFHAP010000008.1"/>
</dbReference>
<keyword evidence="6" id="KW-1185">Reference proteome</keyword>
<keyword evidence="1" id="KW-0805">Transcription regulation</keyword>
<evidence type="ECO:0000313" key="5">
    <source>
        <dbReference type="EMBL" id="MBN2909746.1"/>
    </source>
</evidence>
<evidence type="ECO:0000259" key="4">
    <source>
        <dbReference type="PROSITE" id="PS51000"/>
    </source>
</evidence>
<dbReference type="PRINTS" id="PR00037">
    <property type="entry name" value="HTHLACR"/>
</dbReference>
<evidence type="ECO:0000256" key="3">
    <source>
        <dbReference type="ARBA" id="ARBA00023163"/>
    </source>
</evidence>
<comment type="caution">
    <text evidence="5">The sequence shown here is derived from an EMBL/GenBank/DDBJ whole genome shotgun (WGS) entry which is preliminary data.</text>
</comment>
<dbReference type="PANTHER" id="PTHR30363">
    <property type="entry name" value="HTH-TYPE TRANSCRIPTIONAL REGULATOR SRLR-RELATED"/>
    <property type="match status" value="1"/>
</dbReference>
<organism evidence="5 6">
    <name type="scientific">Polycladomyces zharkentensis</name>
    <dbReference type="NCBI Taxonomy" id="2807616"/>
    <lineage>
        <taxon>Bacteria</taxon>
        <taxon>Bacillati</taxon>
        <taxon>Bacillota</taxon>
        <taxon>Bacilli</taxon>
        <taxon>Bacillales</taxon>
        <taxon>Thermoactinomycetaceae</taxon>
        <taxon>Polycladomyces</taxon>
    </lineage>
</organism>
<gene>
    <name evidence="5" type="ORF">JQC72_09435</name>
</gene>
<proteinExistence type="predicted"/>
<name>A0ABS2WJV1_9BACL</name>
<reference evidence="5" key="1">
    <citation type="journal article" date="2024" name="Int. J. Syst. Evol. Microbiol.">
        <title>Polycladomyces zharkentensis sp. nov., a novel thermophilic cellulose- and starch-degrading member of the Bacillota from a geothermal aquifer in Kazakhstan.</title>
        <authorList>
            <person name="Mashzhan A."/>
            <person name="Kistaubayeva A."/>
            <person name="Javier-Lopez R."/>
            <person name="Bissenova U."/>
            <person name="Bissenbay A."/>
            <person name="Birkeland N.K."/>
        </authorList>
    </citation>
    <scope>NUCLEOTIDE SEQUENCE</scope>
    <source>
        <strain evidence="5">ZKZ2T</strain>
    </source>
</reference>
<dbReference type="InterPro" id="IPR036388">
    <property type="entry name" value="WH-like_DNA-bd_sf"/>
</dbReference>
<dbReference type="EMBL" id="JAFHAP010000008">
    <property type="protein sequence ID" value="MBN2909746.1"/>
    <property type="molecule type" value="Genomic_DNA"/>
</dbReference>
<keyword evidence="3" id="KW-0804">Transcription</keyword>
<dbReference type="InterPro" id="IPR037171">
    <property type="entry name" value="NagB/RpiA_transferase-like"/>
</dbReference>
<dbReference type="InterPro" id="IPR001034">
    <property type="entry name" value="DeoR_HTH"/>
</dbReference>
<accession>A0ABS2WJV1</accession>
<dbReference type="InterPro" id="IPR018356">
    <property type="entry name" value="Tscrpt_reg_HTH_DeoR_CS"/>
</dbReference>
<dbReference type="InterPro" id="IPR036390">
    <property type="entry name" value="WH_DNA-bd_sf"/>
</dbReference>
<dbReference type="SUPFAM" id="SSF100950">
    <property type="entry name" value="NagB/RpiA/CoA transferase-like"/>
    <property type="match status" value="1"/>
</dbReference>
<dbReference type="Gene3D" id="1.10.10.10">
    <property type="entry name" value="Winged helix-like DNA-binding domain superfamily/Winged helix DNA-binding domain"/>
    <property type="match status" value="1"/>
</dbReference>
<dbReference type="Proteomes" id="UP001177120">
    <property type="component" value="Unassembled WGS sequence"/>
</dbReference>
<dbReference type="PANTHER" id="PTHR30363:SF44">
    <property type="entry name" value="AGA OPERON TRANSCRIPTIONAL REPRESSOR-RELATED"/>
    <property type="match status" value="1"/>
</dbReference>
<dbReference type="SMART" id="SM00420">
    <property type="entry name" value="HTH_DEOR"/>
    <property type="match status" value="1"/>
</dbReference>
<dbReference type="PROSITE" id="PS00894">
    <property type="entry name" value="HTH_DEOR_1"/>
    <property type="match status" value="1"/>
</dbReference>
<dbReference type="InterPro" id="IPR050313">
    <property type="entry name" value="Carb_Metab_HTH_regulators"/>
</dbReference>